<comment type="subcellular location">
    <subcellularLocation>
        <location evidence="1">Secreted</location>
    </subcellularLocation>
</comment>
<name>A7LPC7_CAEEL</name>
<evidence type="ECO:0000256" key="2">
    <source>
        <dbReference type="ARBA" id="ARBA00010112"/>
    </source>
</evidence>
<comment type="similarity">
    <text evidence="2">Belongs to the nematode transthyretin-like family.</text>
</comment>
<dbReference type="WormBase" id="F26G1.11">
    <property type="protein sequence ID" value="CE41125"/>
    <property type="gene ID" value="WBGene00045455"/>
</dbReference>
<dbReference type="Pfam" id="PF01060">
    <property type="entry name" value="TTR-52"/>
    <property type="match status" value="1"/>
</dbReference>
<dbReference type="CTD" id="6418626"/>
<dbReference type="InterPro" id="IPR038479">
    <property type="entry name" value="Transthyretin-like_sf"/>
</dbReference>
<proteinExistence type="inferred from homology"/>
<keyword evidence="4 5" id="KW-0732">Signal</keyword>
<dbReference type="UCSC" id="F26G1.11">
    <property type="organism name" value="c. elegans"/>
</dbReference>
<protein>
    <submittedName>
        <fullName evidence="6">TransThyretin-Related family domain</fullName>
    </submittedName>
</protein>
<reference evidence="6 7" key="1">
    <citation type="journal article" date="1998" name="Science">
        <title>Genome sequence of the nematode C. elegans: a platform for investigating biology.</title>
        <authorList>
            <consortium name="The C. elegans sequencing consortium"/>
            <person name="Sulson J.E."/>
            <person name="Waterston R."/>
        </authorList>
    </citation>
    <scope>NUCLEOTIDE SEQUENCE [LARGE SCALE GENOMIC DNA]</scope>
    <source>
        <strain evidence="6 7">Bristol N2</strain>
    </source>
</reference>
<evidence type="ECO:0000313" key="7">
    <source>
        <dbReference type="Proteomes" id="UP000001940"/>
    </source>
</evidence>
<dbReference type="InParanoid" id="A7LPC7"/>
<evidence type="ECO:0000256" key="4">
    <source>
        <dbReference type="ARBA" id="ARBA00022729"/>
    </source>
</evidence>
<keyword evidence="3" id="KW-0964">Secreted</keyword>
<accession>A7LPC7</accession>
<dbReference type="PaxDb" id="6239-F26G1.11"/>
<evidence type="ECO:0000256" key="1">
    <source>
        <dbReference type="ARBA" id="ARBA00004613"/>
    </source>
</evidence>
<evidence type="ECO:0000313" key="6">
    <source>
        <dbReference type="EMBL" id="CCD65853.1"/>
    </source>
</evidence>
<feature type="chain" id="PRO_5002711757" evidence="5">
    <location>
        <begin position="21"/>
        <end position="203"/>
    </location>
</feature>
<dbReference type="RefSeq" id="NP_001122606.1">
    <property type="nucleotide sequence ID" value="NM_001129134.2"/>
</dbReference>
<organism evidence="6 7">
    <name type="scientific">Caenorhabditis elegans</name>
    <dbReference type="NCBI Taxonomy" id="6239"/>
    <lineage>
        <taxon>Eukaryota</taxon>
        <taxon>Metazoa</taxon>
        <taxon>Ecdysozoa</taxon>
        <taxon>Nematoda</taxon>
        <taxon>Chromadorea</taxon>
        <taxon>Rhabditida</taxon>
        <taxon>Rhabditina</taxon>
        <taxon>Rhabditomorpha</taxon>
        <taxon>Rhabditoidea</taxon>
        <taxon>Rhabditidae</taxon>
        <taxon>Peloderinae</taxon>
        <taxon>Caenorhabditis</taxon>
    </lineage>
</organism>
<dbReference type="AGR" id="WB:WBGene00045455"/>
<dbReference type="Proteomes" id="UP000001940">
    <property type="component" value="Chromosome II"/>
</dbReference>
<dbReference type="AlphaFoldDB" id="A7LPC7"/>
<dbReference type="PANTHER" id="PTHR21700:SF5">
    <property type="entry name" value="TRANSTHYRETIN-RELATED FAMILY DOMAIN"/>
    <property type="match status" value="1"/>
</dbReference>
<sequence>MNTFLLYCIILLAISKNVFSYNISNFKIEGVLKCKGQPTRGKIIMVDDNLDFWDILLDEVQVSESGEFELYGWENDDCLNINIIIEHGCTKGRSEEEIQSNINVYSEFPISLSALHKHNYELNQDFELRYMKAHRSWPQIHIYRHWLYYLQTNSFKSLETIFRRHYWRARPVKINRKVSSSIQNKCYFTHIFLLLVSLFNCIF</sequence>
<dbReference type="HOGENOM" id="CLU_116889_0_0_1"/>
<dbReference type="PhylomeDB" id="A7LPC7"/>
<feature type="signal peptide" evidence="5">
    <location>
        <begin position="1"/>
        <end position="20"/>
    </location>
</feature>
<evidence type="ECO:0000313" key="8">
    <source>
        <dbReference type="WormBase" id="F26G1.11"/>
    </source>
</evidence>
<dbReference type="Gene3D" id="2.60.40.3330">
    <property type="match status" value="1"/>
</dbReference>
<dbReference type="GO" id="GO:0005576">
    <property type="term" value="C:extracellular region"/>
    <property type="evidence" value="ECO:0007669"/>
    <property type="project" value="UniProtKB-SubCell"/>
</dbReference>
<evidence type="ECO:0000256" key="3">
    <source>
        <dbReference type="ARBA" id="ARBA00022525"/>
    </source>
</evidence>
<dbReference type="Bgee" id="WBGene00045455">
    <property type="expression patterns" value="Expressed in larva and 3 other cell types or tissues"/>
</dbReference>
<dbReference type="InterPro" id="IPR001534">
    <property type="entry name" value="Transthyretin-like"/>
</dbReference>
<evidence type="ECO:0000256" key="5">
    <source>
        <dbReference type="SAM" id="SignalP"/>
    </source>
</evidence>
<dbReference type="PANTHER" id="PTHR21700">
    <property type="entry name" value="TRANSTHYRETIN-LIKE FAMILY PROTEIN-RELATED"/>
    <property type="match status" value="1"/>
</dbReference>
<dbReference type="KEGG" id="cel:CELE_F26G1.11"/>
<gene>
    <name evidence="6" type="ORF">CELE_F26G1.11</name>
    <name evidence="6 8" type="ORF">F26G1.11</name>
</gene>
<dbReference type="GO" id="GO:0009986">
    <property type="term" value="C:cell surface"/>
    <property type="evidence" value="ECO:0007669"/>
    <property type="project" value="InterPro"/>
</dbReference>
<dbReference type="EMBL" id="BX284602">
    <property type="protein sequence ID" value="CCD65853.1"/>
    <property type="molecule type" value="Genomic_DNA"/>
</dbReference>
<keyword evidence="7" id="KW-1185">Reference proteome</keyword>
<dbReference type="GeneID" id="6418626"/>